<keyword evidence="3" id="KW-0547">Nucleotide-binding</keyword>
<organism evidence="3 4">
    <name type="scientific">Eiseniibacteriota bacterium</name>
    <dbReference type="NCBI Taxonomy" id="2212470"/>
    <lineage>
        <taxon>Bacteria</taxon>
        <taxon>Candidatus Eiseniibacteriota</taxon>
    </lineage>
</organism>
<dbReference type="PANTHER" id="PTHR34704:SF1">
    <property type="entry name" value="ATPASE"/>
    <property type="match status" value="1"/>
</dbReference>
<dbReference type="InterPro" id="IPR027417">
    <property type="entry name" value="P-loop_NTPase"/>
</dbReference>
<dbReference type="InterPro" id="IPR004256">
    <property type="entry name" value="DUF234"/>
</dbReference>
<dbReference type="Proteomes" id="UP000697710">
    <property type="component" value="Unassembled WGS sequence"/>
</dbReference>
<evidence type="ECO:0000259" key="2">
    <source>
        <dbReference type="Pfam" id="PF03008"/>
    </source>
</evidence>
<dbReference type="AlphaFoldDB" id="A0A956RSG2"/>
<dbReference type="Pfam" id="PF03008">
    <property type="entry name" value="DUF234"/>
    <property type="match status" value="1"/>
</dbReference>
<protein>
    <submittedName>
        <fullName evidence="3">ATP-binding protein</fullName>
    </submittedName>
</protein>
<dbReference type="Gene3D" id="3.40.50.300">
    <property type="entry name" value="P-loop containing nucleotide triphosphate hydrolases"/>
    <property type="match status" value="1"/>
</dbReference>
<dbReference type="PANTHER" id="PTHR34704">
    <property type="entry name" value="ATPASE"/>
    <property type="match status" value="1"/>
</dbReference>
<keyword evidence="3" id="KW-0067">ATP-binding</keyword>
<dbReference type="GO" id="GO:0005524">
    <property type="term" value="F:ATP binding"/>
    <property type="evidence" value="ECO:0007669"/>
    <property type="project" value="UniProtKB-KW"/>
</dbReference>
<evidence type="ECO:0000313" key="4">
    <source>
        <dbReference type="Proteomes" id="UP000697710"/>
    </source>
</evidence>
<name>A0A956RSG2_UNCEI</name>
<proteinExistence type="predicted"/>
<feature type="domain" description="ATPase" evidence="1">
    <location>
        <begin position="1"/>
        <end position="199"/>
    </location>
</feature>
<comment type="caution">
    <text evidence="3">The sequence shown here is derived from an EMBL/GenBank/DDBJ whole genome shotgun (WGS) entry which is preliminary data.</text>
</comment>
<feature type="domain" description="DUF234" evidence="2">
    <location>
        <begin position="312"/>
        <end position="406"/>
    </location>
</feature>
<sequence length="471" mass="52887">MNRKSELERLDQLVRRPSGGLAVVYGRRRLGKTRLLIEWVARHGGLYTVADRSSARVQMQYVAQAVSSVLPGFADVEYPDWATLLSRLAREAKSQQFRGPIVFDELPYLAESSPELPSVLQRWIDHDANDASLIVAIAGSSQRMMQGLVLAESAPLFGRASEMLQIRPLEASYLREALGMENPRHIIEAYAAWGGVPRYWELADGLSGSTLAHVEHLVLDPQGPLHREPDRLLLEETPTAADTRPIFDAIGAGAHRVSEIGSRVGRPTTSMARPLGRLVEMQLIRREVPFGDSELRNKRSLYRIDDPFFRLWFRVVAPNRARLAVSSRDMRRALLARHWEGLVSMAWEELCRMSLPHLDSRARLGKAGRWSVGLRWWKGRNDPEWDVVAETADRDHLLLGEVKWSSKPFSKSRIEALVAELGSKVPPPITAEYRVKRALFVPELASGVEREWNGVVVVTGDDVLGSARPAK</sequence>
<dbReference type="EMBL" id="JAGQHR010000795">
    <property type="protein sequence ID" value="MCA9729674.1"/>
    <property type="molecule type" value="Genomic_DNA"/>
</dbReference>
<dbReference type="Pfam" id="PF01637">
    <property type="entry name" value="ATPase_2"/>
    <property type="match status" value="1"/>
</dbReference>
<reference evidence="3" key="2">
    <citation type="journal article" date="2021" name="Microbiome">
        <title>Successional dynamics and alternative stable states in a saline activated sludge microbial community over 9 years.</title>
        <authorList>
            <person name="Wang Y."/>
            <person name="Ye J."/>
            <person name="Ju F."/>
            <person name="Liu L."/>
            <person name="Boyd J.A."/>
            <person name="Deng Y."/>
            <person name="Parks D.H."/>
            <person name="Jiang X."/>
            <person name="Yin X."/>
            <person name="Woodcroft B.J."/>
            <person name="Tyson G.W."/>
            <person name="Hugenholtz P."/>
            <person name="Polz M.F."/>
            <person name="Zhang T."/>
        </authorList>
    </citation>
    <scope>NUCLEOTIDE SEQUENCE</scope>
    <source>
        <strain evidence="3">HKST-UBA01</strain>
    </source>
</reference>
<evidence type="ECO:0000259" key="1">
    <source>
        <dbReference type="Pfam" id="PF01637"/>
    </source>
</evidence>
<dbReference type="InterPro" id="IPR011579">
    <property type="entry name" value="ATPase_dom"/>
</dbReference>
<gene>
    <name evidence="3" type="ORF">KC729_18475</name>
</gene>
<reference evidence="3" key="1">
    <citation type="submission" date="2020-04" db="EMBL/GenBank/DDBJ databases">
        <authorList>
            <person name="Zhang T."/>
        </authorList>
    </citation>
    <scope>NUCLEOTIDE SEQUENCE</scope>
    <source>
        <strain evidence="3">HKST-UBA01</strain>
    </source>
</reference>
<dbReference type="SUPFAM" id="SSF52540">
    <property type="entry name" value="P-loop containing nucleoside triphosphate hydrolases"/>
    <property type="match status" value="1"/>
</dbReference>
<accession>A0A956RSG2</accession>
<evidence type="ECO:0000313" key="3">
    <source>
        <dbReference type="EMBL" id="MCA9729674.1"/>
    </source>
</evidence>